<reference evidence="1" key="1">
    <citation type="journal article" date="2020" name="Cell">
        <title>Large-Scale Comparative Analyses of Tick Genomes Elucidate Their Genetic Diversity and Vector Capacities.</title>
        <authorList>
            <consortium name="Tick Genome and Microbiome Consortium (TIGMIC)"/>
            <person name="Jia N."/>
            <person name="Wang J."/>
            <person name="Shi W."/>
            <person name="Du L."/>
            <person name="Sun Y."/>
            <person name="Zhan W."/>
            <person name="Jiang J.F."/>
            <person name="Wang Q."/>
            <person name="Zhang B."/>
            <person name="Ji P."/>
            <person name="Bell-Sakyi L."/>
            <person name="Cui X.M."/>
            <person name="Yuan T.T."/>
            <person name="Jiang B.G."/>
            <person name="Yang W.F."/>
            <person name="Lam T.T."/>
            <person name="Chang Q.C."/>
            <person name="Ding S.J."/>
            <person name="Wang X.J."/>
            <person name="Zhu J.G."/>
            <person name="Ruan X.D."/>
            <person name="Zhao L."/>
            <person name="Wei J.T."/>
            <person name="Ye R.Z."/>
            <person name="Que T.C."/>
            <person name="Du C.H."/>
            <person name="Zhou Y.H."/>
            <person name="Cheng J.X."/>
            <person name="Dai P.F."/>
            <person name="Guo W.B."/>
            <person name="Han X.H."/>
            <person name="Huang E.J."/>
            <person name="Li L.F."/>
            <person name="Wei W."/>
            <person name="Gao Y.C."/>
            <person name="Liu J.Z."/>
            <person name="Shao H.Z."/>
            <person name="Wang X."/>
            <person name="Wang C.C."/>
            <person name="Yang T.C."/>
            <person name="Huo Q.B."/>
            <person name="Li W."/>
            <person name="Chen H.Y."/>
            <person name="Chen S.E."/>
            <person name="Zhou L.G."/>
            <person name="Ni X.B."/>
            <person name="Tian J.H."/>
            <person name="Sheng Y."/>
            <person name="Liu T."/>
            <person name="Pan Y.S."/>
            <person name="Xia L.Y."/>
            <person name="Li J."/>
            <person name="Zhao F."/>
            <person name="Cao W.C."/>
        </authorList>
    </citation>
    <scope>NUCLEOTIDE SEQUENCE</scope>
    <source>
        <strain evidence="1">Rmic-2018</strain>
    </source>
</reference>
<name>A0A9J6ES38_RHIMP</name>
<protein>
    <submittedName>
        <fullName evidence="1">Uncharacterized protein</fullName>
    </submittedName>
</protein>
<proteinExistence type="predicted"/>
<evidence type="ECO:0000313" key="2">
    <source>
        <dbReference type="Proteomes" id="UP000821866"/>
    </source>
</evidence>
<dbReference type="EMBL" id="JABSTU010000002">
    <property type="protein sequence ID" value="KAH8037190.1"/>
    <property type="molecule type" value="Genomic_DNA"/>
</dbReference>
<accession>A0A9J6ES38</accession>
<evidence type="ECO:0000313" key="1">
    <source>
        <dbReference type="EMBL" id="KAH8037190.1"/>
    </source>
</evidence>
<reference evidence="1" key="2">
    <citation type="submission" date="2021-09" db="EMBL/GenBank/DDBJ databases">
        <authorList>
            <person name="Jia N."/>
            <person name="Wang J."/>
            <person name="Shi W."/>
            <person name="Du L."/>
            <person name="Sun Y."/>
            <person name="Zhan W."/>
            <person name="Jiang J."/>
            <person name="Wang Q."/>
            <person name="Zhang B."/>
            <person name="Ji P."/>
            <person name="Sakyi L.B."/>
            <person name="Cui X."/>
            <person name="Yuan T."/>
            <person name="Jiang B."/>
            <person name="Yang W."/>
            <person name="Lam T.T.-Y."/>
            <person name="Chang Q."/>
            <person name="Ding S."/>
            <person name="Wang X."/>
            <person name="Zhu J."/>
            <person name="Ruan X."/>
            <person name="Zhao L."/>
            <person name="Wei J."/>
            <person name="Que T."/>
            <person name="Du C."/>
            <person name="Cheng J."/>
            <person name="Dai P."/>
            <person name="Han X."/>
            <person name="Huang E."/>
            <person name="Gao Y."/>
            <person name="Liu J."/>
            <person name="Shao H."/>
            <person name="Ye R."/>
            <person name="Li L."/>
            <person name="Wei W."/>
            <person name="Wang X."/>
            <person name="Wang C."/>
            <person name="Huo Q."/>
            <person name="Li W."/>
            <person name="Guo W."/>
            <person name="Chen H."/>
            <person name="Chen S."/>
            <person name="Zhou L."/>
            <person name="Zhou L."/>
            <person name="Ni X."/>
            <person name="Tian J."/>
            <person name="Zhou Y."/>
            <person name="Sheng Y."/>
            <person name="Liu T."/>
            <person name="Pan Y."/>
            <person name="Xia L."/>
            <person name="Li J."/>
            <person name="Zhao F."/>
            <person name="Cao W."/>
        </authorList>
    </citation>
    <scope>NUCLEOTIDE SEQUENCE</scope>
    <source>
        <strain evidence="1">Rmic-2018</strain>
        <tissue evidence="1">Larvae</tissue>
    </source>
</reference>
<keyword evidence="2" id="KW-1185">Reference proteome</keyword>
<sequence length="202" mass="22847">MSSAERLRKVRGTVRTAVSQNITPLTGLPRDCDTEARQVNRRVNVLMTRGAELRQLDKDILDVTEDKAVEQRLADSAHFREKIVHAIAEEHYFLTEHGQTFHLRGAYHPHLDYIRHTSSKYDRSAVCKNTVACDRIYKSNEKNTKRFEGSDSDHASSLSASYKVYNNSSIDVDRNNTVLGVKSCESVEPPPQNLLLVTFGSD</sequence>
<organism evidence="1 2">
    <name type="scientific">Rhipicephalus microplus</name>
    <name type="common">Cattle tick</name>
    <name type="synonym">Boophilus microplus</name>
    <dbReference type="NCBI Taxonomy" id="6941"/>
    <lineage>
        <taxon>Eukaryota</taxon>
        <taxon>Metazoa</taxon>
        <taxon>Ecdysozoa</taxon>
        <taxon>Arthropoda</taxon>
        <taxon>Chelicerata</taxon>
        <taxon>Arachnida</taxon>
        <taxon>Acari</taxon>
        <taxon>Parasitiformes</taxon>
        <taxon>Ixodida</taxon>
        <taxon>Ixodoidea</taxon>
        <taxon>Ixodidae</taxon>
        <taxon>Rhipicephalinae</taxon>
        <taxon>Rhipicephalus</taxon>
        <taxon>Boophilus</taxon>
    </lineage>
</organism>
<gene>
    <name evidence="1" type="ORF">HPB51_008897</name>
</gene>
<dbReference type="Proteomes" id="UP000821866">
    <property type="component" value="Chromosome 10"/>
</dbReference>
<dbReference type="AlphaFoldDB" id="A0A9J6ES38"/>
<comment type="caution">
    <text evidence="1">The sequence shown here is derived from an EMBL/GenBank/DDBJ whole genome shotgun (WGS) entry which is preliminary data.</text>
</comment>